<dbReference type="Pfam" id="PF00550">
    <property type="entry name" value="PP-binding"/>
    <property type="match status" value="1"/>
</dbReference>
<dbReference type="EMBL" id="JASCIQ010000042">
    <property type="protein sequence ID" value="MDI3408223.1"/>
    <property type="molecule type" value="Genomic_DNA"/>
</dbReference>
<gene>
    <name evidence="6" type="ORF">QIS96_30945</name>
</gene>
<dbReference type="RefSeq" id="WP_282546132.1">
    <property type="nucleotide sequence ID" value="NZ_JASCIQ010000042.1"/>
</dbReference>
<protein>
    <submittedName>
        <fullName evidence="6">Phosphopantetheine-binding protein</fullName>
    </submittedName>
</protein>
<dbReference type="PROSITE" id="PS00012">
    <property type="entry name" value="PHOSPHOPANTETHEINE"/>
    <property type="match status" value="1"/>
</dbReference>
<comment type="caution">
    <text evidence="6">The sequence shown here is derived from an EMBL/GenBank/DDBJ whole genome shotgun (WGS) entry which is preliminary data.</text>
</comment>
<evidence type="ECO:0000256" key="2">
    <source>
        <dbReference type="ARBA" id="ARBA00022553"/>
    </source>
</evidence>
<dbReference type="SUPFAM" id="SSF47336">
    <property type="entry name" value="ACP-like"/>
    <property type="match status" value="1"/>
</dbReference>
<dbReference type="InterPro" id="IPR006162">
    <property type="entry name" value="Ppantetheine_attach_site"/>
</dbReference>
<dbReference type="InterPro" id="IPR050091">
    <property type="entry name" value="PKS_NRPS_Biosynth_Enz"/>
</dbReference>
<organism evidence="6 7">
    <name type="scientific">Streptomyces cavernicola</name>
    <dbReference type="NCBI Taxonomy" id="3043613"/>
    <lineage>
        <taxon>Bacteria</taxon>
        <taxon>Bacillati</taxon>
        <taxon>Actinomycetota</taxon>
        <taxon>Actinomycetes</taxon>
        <taxon>Kitasatosporales</taxon>
        <taxon>Streptomycetaceae</taxon>
        <taxon>Streptomyces</taxon>
    </lineage>
</organism>
<dbReference type="InterPro" id="IPR009959">
    <property type="entry name" value="Cyclase_SnoaL-like"/>
</dbReference>
<dbReference type="Gene3D" id="1.10.1200.10">
    <property type="entry name" value="ACP-like"/>
    <property type="match status" value="1"/>
</dbReference>
<keyword evidence="3" id="KW-0808">Transferase</keyword>
<keyword evidence="4" id="KW-0511">Multifunctional enzyme</keyword>
<dbReference type="InterPro" id="IPR009081">
    <property type="entry name" value="PP-bd_ACP"/>
</dbReference>
<dbReference type="PANTHER" id="PTHR43775:SF51">
    <property type="entry name" value="INACTIVE PHENOLPHTHIOCEROL SYNTHESIS POLYKETIDE SYNTHASE TYPE I PKS1-RELATED"/>
    <property type="match status" value="1"/>
</dbReference>
<evidence type="ECO:0000256" key="1">
    <source>
        <dbReference type="ARBA" id="ARBA00022450"/>
    </source>
</evidence>
<evidence type="ECO:0000256" key="4">
    <source>
        <dbReference type="ARBA" id="ARBA00023268"/>
    </source>
</evidence>
<dbReference type="Proteomes" id="UP001223978">
    <property type="component" value="Unassembled WGS sequence"/>
</dbReference>
<keyword evidence="7" id="KW-1185">Reference proteome</keyword>
<dbReference type="PANTHER" id="PTHR43775">
    <property type="entry name" value="FATTY ACID SYNTHASE"/>
    <property type="match status" value="1"/>
</dbReference>
<dbReference type="Gene3D" id="3.10.450.50">
    <property type="match status" value="1"/>
</dbReference>
<feature type="domain" description="Carrier" evidence="5">
    <location>
        <begin position="181"/>
        <end position="256"/>
    </location>
</feature>
<dbReference type="Pfam" id="PF07366">
    <property type="entry name" value="SnoaL"/>
    <property type="match status" value="1"/>
</dbReference>
<name>A0ABT6SJ57_9ACTN</name>
<proteinExistence type="predicted"/>
<sequence length="334" mass="36056">MSTSATPVHPTPSDRSPQELWNAWNRLWNGDYAIADDFVSRTMRVNIPQHGMPDPDTLTDGPQIAAWISAFRSSYEDGASIRGELGPFFIGDYALGRWVFRGTWKGGRPAAATLEPGTEVTFRGVDILRFEDGRVAEYWLSDDQLDLYDQLGVLGDGPGAAQGPAPLAQRITGHSPDAARALLLERVLDLTAELLEDEGVRDTAGTETFLSLGLDSLLAVALRNHLETESGTALSSTVVFDCPTPQALAQHLWTRLEGGAGAPPADLSATLDRLEELADTAPETDRARLAERLARLAERLAPAPDAAPEQLDNASATELFAYLDSRLGPTGRAR</sequence>
<evidence type="ECO:0000313" key="6">
    <source>
        <dbReference type="EMBL" id="MDI3408223.1"/>
    </source>
</evidence>
<keyword evidence="2" id="KW-0597">Phosphoprotein</keyword>
<evidence type="ECO:0000259" key="5">
    <source>
        <dbReference type="PROSITE" id="PS50075"/>
    </source>
</evidence>
<dbReference type="SUPFAM" id="SSF54427">
    <property type="entry name" value="NTF2-like"/>
    <property type="match status" value="1"/>
</dbReference>
<dbReference type="PROSITE" id="PS50075">
    <property type="entry name" value="CARRIER"/>
    <property type="match status" value="1"/>
</dbReference>
<dbReference type="InterPro" id="IPR020806">
    <property type="entry name" value="PKS_PP-bd"/>
</dbReference>
<dbReference type="InterPro" id="IPR036736">
    <property type="entry name" value="ACP-like_sf"/>
</dbReference>
<reference evidence="6 7" key="1">
    <citation type="submission" date="2023-05" db="EMBL/GenBank/DDBJ databases">
        <title>Draft genome sequence of Streptomyces sp. B-S-A6 isolated from a cave soil in Thailand.</title>
        <authorList>
            <person name="Chamroensaksri N."/>
            <person name="Muangham S."/>
        </authorList>
    </citation>
    <scope>NUCLEOTIDE SEQUENCE [LARGE SCALE GENOMIC DNA]</scope>
    <source>
        <strain evidence="6 7">B-S-A6</strain>
    </source>
</reference>
<keyword evidence="1" id="KW-0596">Phosphopantetheine</keyword>
<evidence type="ECO:0000256" key="3">
    <source>
        <dbReference type="ARBA" id="ARBA00022679"/>
    </source>
</evidence>
<dbReference type="InterPro" id="IPR032710">
    <property type="entry name" value="NTF2-like_dom_sf"/>
</dbReference>
<evidence type="ECO:0000313" key="7">
    <source>
        <dbReference type="Proteomes" id="UP001223978"/>
    </source>
</evidence>
<dbReference type="SMART" id="SM00823">
    <property type="entry name" value="PKS_PP"/>
    <property type="match status" value="1"/>
</dbReference>
<accession>A0ABT6SJ57</accession>